<evidence type="ECO:0000313" key="1">
    <source>
        <dbReference type="EMBL" id="OCJ37606.1"/>
    </source>
</evidence>
<comment type="caution">
    <text evidence="1">The sequence shown here is derived from an EMBL/GenBank/DDBJ whole genome shotgun (WGS) entry which is preliminary data.</text>
</comment>
<accession>A0AB36EHS8</accession>
<dbReference type="Proteomes" id="UP000093451">
    <property type="component" value="Unassembled WGS sequence"/>
</dbReference>
<proteinExistence type="predicted"/>
<gene>
    <name evidence="1" type="ORF">A6U91_05125</name>
</gene>
<sequence>MIFQCPAQARQSAALTAERRCAEGDEAKWGTMVRETSVVTVILTHSLQFIAGPNGRRTMCSNKSSQVRIAEARMRALGDRNLGAV</sequence>
<name>A0AB36EHS8_AGRTU</name>
<dbReference type="EMBL" id="LXKT01000013">
    <property type="protein sequence ID" value="OCJ37606.1"/>
    <property type="molecule type" value="Genomic_DNA"/>
</dbReference>
<evidence type="ECO:0000313" key="2">
    <source>
        <dbReference type="Proteomes" id="UP000093451"/>
    </source>
</evidence>
<reference evidence="1 2" key="1">
    <citation type="journal article" date="2016" name="PeerJ">
        <title>Gall-ID: tools for genotyping gall-causing phytopathogenic bacteria.</title>
        <authorList>
            <person name="Davis E.W.II."/>
            <person name="Weisberg A.J."/>
            <person name="Tabima J.F."/>
            <person name="Grunwald N.J."/>
            <person name="Chang J.H."/>
        </authorList>
    </citation>
    <scope>NUCLEOTIDE SEQUENCE [LARGE SCALE GENOMIC DNA]</scope>
    <source>
        <strain evidence="1 2">N2/73</strain>
    </source>
</reference>
<dbReference type="AlphaFoldDB" id="A0AB36EHS8"/>
<organism evidence="1 2">
    <name type="scientific">Agrobacterium tumefaciens</name>
    <dbReference type="NCBI Taxonomy" id="358"/>
    <lineage>
        <taxon>Bacteria</taxon>
        <taxon>Pseudomonadati</taxon>
        <taxon>Pseudomonadota</taxon>
        <taxon>Alphaproteobacteria</taxon>
        <taxon>Hyphomicrobiales</taxon>
        <taxon>Rhizobiaceae</taxon>
        <taxon>Rhizobium/Agrobacterium group</taxon>
        <taxon>Agrobacterium</taxon>
        <taxon>Agrobacterium tumefaciens complex</taxon>
    </lineage>
</organism>
<protein>
    <submittedName>
        <fullName evidence="1">Uncharacterized protein</fullName>
    </submittedName>
</protein>